<dbReference type="InterPro" id="IPR015526">
    <property type="entry name" value="Frizzled/SFRP"/>
</dbReference>
<keyword evidence="14" id="KW-1185">Reference proteome</keyword>
<evidence type="ECO:0000259" key="12">
    <source>
        <dbReference type="PROSITE" id="PS50261"/>
    </source>
</evidence>
<dbReference type="SUPFAM" id="SSF63501">
    <property type="entry name" value="Frizzled cysteine-rich domain"/>
    <property type="match status" value="1"/>
</dbReference>
<comment type="subcellular location">
    <subcellularLocation>
        <location evidence="1">Membrane</location>
        <topology evidence="1">Multi-pass membrane protein</topology>
    </subcellularLocation>
</comment>
<dbReference type="GO" id="GO:0005886">
    <property type="term" value="C:plasma membrane"/>
    <property type="evidence" value="ECO:0007669"/>
    <property type="project" value="TreeGrafter"/>
</dbReference>
<dbReference type="InterPro" id="IPR017981">
    <property type="entry name" value="GPCR_2-like_7TM"/>
</dbReference>
<dbReference type="Gene3D" id="1.20.1070.10">
    <property type="entry name" value="Rhodopsin 7-helix transmembrane proteins"/>
    <property type="match status" value="2"/>
</dbReference>
<dbReference type="GO" id="GO:0060070">
    <property type="term" value="P:canonical Wnt signaling pathway"/>
    <property type="evidence" value="ECO:0007669"/>
    <property type="project" value="TreeGrafter"/>
</dbReference>
<feature type="transmembrane region" description="Helical" evidence="10">
    <location>
        <begin position="228"/>
        <end position="250"/>
    </location>
</feature>
<dbReference type="EMBL" id="BRZM01001859">
    <property type="protein sequence ID" value="GLD73872.1"/>
    <property type="molecule type" value="Genomic_DNA"/>
</dbReference>
<evidence type="ECO:0000313" key="13">
    <source>
        <dbReference type="EMBL" id="GLD73872.1"/>
    </source>
</evidence>
<dbReference type="Pfam" id="PF01534">
    <property type="entry name" value="Frizzled"/>
    <property type="match status" value="2"/>
</dbReference>
<keyword evidence="6 10" id="KW-0472">Membrane</keyword>
<organism evidence="13 14">
    <name type="scientific">Lates japonicus</name>
    <name type="common">Japanese lates</name>
    <dbReference type="NCBI Taxonomy" id="270547"/>
    <lineage>
        <taxon>Eukaryota</taxon>
        <taxon>Metazoa</taxon>
        <taxon>Chordata</taxon>
        <taxon>Craniata</taxon>
        <taxon>Vertebrata</taxon>
        <taxon>Euteleostomi</taxon>
        <taxon>Actinopterygii</taxon>
        <taxon>Neopterygii</taxon>
        <taxon>Teleostei</taxon>
        <taxon>Neoteleostei</taxon>
        <taxon>Acanthomorphata</taxon>
        <taxon>Carangaria</taxon>
        <taxon>Carangaria incertae sedis</taxon>
        <taxon>Centropomidae</taxon>
        <taxon>Lates</taxon>
    </lineage>
</organism>
<evidence type="ECO:0000256" key="9">
    <source>
        <dbReference type="PROSITE-ProRule" id="PRU00090"/>
    </source>
</evidence>
<keyword evidence="5 10" id="KW-1133">Transmembrane helix</keyword>
<proteinExistence type="inferred from homology"/>
<feature type="domain" description="FZ" evidence="11">
    <location>
        <begin position="1"/>
        <end position="67"/>
    </location>
</feature>
<name>A0AAD3NFX6_LATJO</name>
<evidence type="ECO:0000256" key="3">
    <source>
        <dbReference type="ARBA" id="ARBA00022473"/>
    </source>
</evidence>
<protein>
    <submittedName>
        <fullName evidence="13">Frizzled-8-like protein</fullName>
    </submittedName>
</protein>
<evidence type="ECO:0000256" key="2">
    <source>
        <dbReference type="ARBA" id="ARBA00008077"/>
    </source>
</evidence>
<evidence type="ECO:0000313" key="14">
    <source>
        <dbReference type="Proteomes" id="UP001279410"/>
    </source>
</evidence>
<dbReference type="InterPro" id="IPR020067">
    <property type="entry name" value="Frizzled_dom"/>
</dbReference>
<dbReference type="AlphaFoldDB" id="A0AAD3NFX6"/>
<dbReference type="PANTHER" id="PTHR11309">
    <property type="entry name" value="FRIZZLED"/>
    <property type="match status" value="1"/>
</dbReference>
<sequence>MVEIKCSPDLRFFLCSMYTPICLEDYRSPCRRAGRCERAKAGSLVRQYGFPWPDRNECDLLQARQQDAWTTTTGELRLPLPWWRPLANPLSRSTPGKRAMVAASRETQTSSFPWQAGMFLPRAHGAGDQRQPPAAQSPVATFLIDMERFKYPERPIIPLHCYMFVSVGYICSGEQAIASYAQYFHLAAWLIPNMKSIAVLAPERLCGRDSVAGICYVGNQNLDNLRGFVLAPLVIYLFISAMFLLAGFSFRCSDQGVIDKGDQDGKLERLMIRIGVFTVLYTVRPLS</sequence>
<evidence type="ECO:0000259" key="11">
    <source>
        <dbReference type="PROSITE" id="PS50038"/>
    </source>
</evidence>
<dbReference type="Pfam" id="PF01392">
    <property type="entry name" value="Fz"/>
    <property type="match status" value="1"/>
</dbReference>
<comment type="caution">
    <text evidence="13">The sequence shown here is derived from an EMBL/GenBank/DDBJ whole genome shotgun (WGS) entry which is preliminary data.</text>
</comment>
<comment type="similarity">
    <text evidence="2">Belongs to the G-protein coupled receptor Fz/Smo family.</text>
</comment>
<dbReference type="PROSITE" id="PS50038">
    <property type="entry name" value="FZ"/>
    <property type="match status" value="1"/>
</dbReference>
<dbReference type="GO" id="GO:0042813">
    <property type="term" value="F:Wnt receptor activity"/>
    <property type="evidence" value="ECO:0007669"/>
    <property type="project" value="TreeGrafter"/>
</dbReference>
<dbReference type="Gene3D" id="1.10.2000.10">
    <property type="entry name" value="Frizzled cysteine-rich domain"/>
    <property type="match status" value="1"/>
</dbReference>
<dbReference type="InterPro" id="IPR000539">
    <property type="entry name" value="Frizzled/Smoothened_7TM"/>
</dbReference>
<evidence type="ECO:0000256" key="6">
    <source>
        <dbReference type="ARBA" id="ARBA00023136"/>
    </source>
</evidence>
<reference evidence="13" key="1">
    <citation type="submission" date="2022-08" db="EMBL/GenBank/DDBJ databases">
        <title>Genome sequencing of akame (Lates japonicus).</title>
        <authorList>
            <person name="Hashiguchi Y."/>
            <person name="Takahashi H."/>
        </authorList>
    </citation>
    <scope>NUCLEOTIDE SEQUENCE</scope>
    <source>
        <strain evidence="13">Kochi</strain>
    </source>
</reference>
<dbReference type="PANTHER" id="PTHR11309:SF90">
    <property type="entry name" value="FRIZZLED-8"/>
    <property type="match status" value="1"/>
</dbReference>
<keyword evidence="3" id="KW-0217">Developmental protein</keyword>
<evidence type="ECO:0000256" key="8">
    <source>
        <dbReference type="ARBA" id="ARBA00023170"/>
    </source>
</evidence>
<evidence type="ECO:0000256" key="4">
    <source>
        <dbReference type="ARBA" id="ARBA00022692"/>
    </source>
</evidence>
<keyword evidence="8" id="KW-0675">Receptor</keyword>
<dbReference type="Proteomes" id="UP001279410">
    <property type="component" value="Unassembled WGS sequence"/>
</dbReference>
<dbReference type="GO" id="GO:0017147">
    <property type="term" value="F:Wnt-protein binding"/>
    <property type="evidence" value="ECO:0007669"/>
    <property type="project" value="TreeGrafter"/>
</dbReference>
<feature type="domain" description="G-protein coupled receptors family 2 profile 2" evidence="12">
    <location>
        <begin position="162"/>
        <end position="287"/>
    </location>
</feature>
<evidence type="ECO:0000256" key="1">
    <source>
        <dbReference type="ARBA" id="ARBA00004141"/>
    </source>
</evidence>
<evidence type="ECO:0000256" key="5">
    <source>
        <dbReference type="ARBA" id="ARBA00022989"/>
    </source>
</evidence>
<evidence type="ECO:0000256" key="10">
    <source>
        <dbReference type="SAM" id="Phobius"/>
    </source>
</evidence>
<dbReference type="SMART" id="SM00063">
    <property type="entry name" value="FRI"/>
    <property type="match status" value="1"/>
</dbReference>
<keyword evidence="7" id="KW-1015">Disulfide bond</keyword>
<dbReference type="GO" id="GO:0035567">
    <property type="term" value="P:non-canonical Wnt signaling pathway"/>
    <property type="evidence" value="ECO:0007669"/>
    <property type="project" value="TreeGrafter"/>
</dbReference>
<accession>A0AAD3NFX6</accession>
<gene>
    <name evidence="13" type="ORF">AKAME5_002519800</name>
</gene>
<evidence type="ECO:0000256" key="7">
    <source>
        <dbReference type="ARBA" id="ARBA00023157"/>
    </source>
</evidence>
<keyword evidence="4 10" id="KW-0812">Transmembrane</keyword>
<dbReference type="PROSITE" id="PS50261">
    <property type="entry name" value="G_PROTEIN_RECEP_F2_4"/>
    <property type="match status" value="1"/>
</dbReference>
<comment type="caution">
    <text evidence="9">Lacks conserved residue(s) required for the propagation of feature annotation.</text>
</comment>
<dbReference type="SMART" id="SM01330">
    <property type="entry name" value="Frizzled"/>
    <property type="match status" value="1"/>
</dbReference>
<dbReference type="InterPro" id="IPR036790">
    <property type="entry name" value="Frizzled_dom_sf"/>
</dbReference>